<keyword evidence="4" id="KW-1185">Reference proteome</keyword>
<proteinExistence type="predicted"/>
<name>A0A017RZ98_9CLOT</name>
<dbReference type="PROSITE" id="PS50234">
    <property type="entry name" value="VWFA"/>
    <property type="match status" value="1"/>
</dbReference>
<feature type="chain" id="PRO_5001498636" description="VWFA domain-containing protein" evidence="1">
    <location>
        <begin position="33"/>
        <end position="892"/>
    </location>
</feature>
<dbReference type="Pfam" id="PF13519">
    <property type="entry name" value="VWA_2"/>
    <property type="match status" value="1"/>
</dbReference>
<protein>
    <recommendedName>
        <fullName evidence="2">VWFA domain-containing protein</fullName>
    </recommendedName>
</protein>
<dbReference type="SMART" id="SM00327">
    <property type="entry name" value="VWA"/>
    <property type="match status" value="1"/>
</dbReference>
<feature type="signal peptide" evidence="1">
    <location>
        <begin position="1"/>
        <end position="32"/>
    </location>
</feature>
<gene>
    <name evidence="3" type="ORF">Q428_01360</name>
</gene>
<evidence type="ECO:0000313" key="4">
    <source>
        <dbReference type="Proteomes" id="UP000019681"/>
    </source>
</evidence>
<evidence type="ECO:0000313" key="3">
    <source>
        <dbReference type="EMBL" id="EYE89729.1"/>
    </source>
</evidence>
<dbReference type="PROSITE" id="PS51257">
    <property type="entry name" value="PROKAR_LIPOPROTEIN"/>
    <property type="match status" value="1"/>
</dbReference>
<dbReference type="Proteomes" id="UP000019681">
    <property type="component" value="Unassembled WGS sequence"/>
</dbReference>
<reference evidence="3 4" key="1">
    <citation type="journal article" date="2014" name="Genome Announc.">
        <title>Draft Genome Sequence of Fervidicella metallireducens Strain AeBT, an Iron-Reducing Thermoanaerobe from the Great Artesian Basin.</title>
        <authorList>
            <person name="Patel B.K."/>
        </authorList>
    </citation>
    <scope>NUCLEOTIDE SEQUENCE [LARGE SCALE GENOMIC DNA]</scope>
    <source>
        <strain evidence="3 4">AeB</strain>
    </source>
</reference>
<dbReference type="CDD" id="cd00198">
    <property type="entry name" value="vWFA"/>
    <property type="match status" value="1"/>
</dbReference>
<dbReference type="InterPro" id="IPR002035">
    <property type="entry name" value="VWF_A"/>
</dbReference>
<feature type="domain" description="VWFA" evidence="2">
    <location>
        <begin position="76"/>
        <end position="298"/>
    </location>
</feature>
<accession>A0A017RZ98</accession>
<dbReference type="InterPro" id="IPR036465">
    <property type="entry name" value="vWFA_dom_sf"/>
</dbReference>
<evidence type="ECO:0000256" key="1">
    <source>
        <dbReference type="SAM" id="SignalP"/>
    </source>
</evidence>
<dbReference type="SUPFAM" id="SSF53300">
    <property type="entry name" value="vWA-like"/>
    <property type="match status" value="1"/>
</dbReference>
<dbReference type="EMBL" id="AZQP01000002">
    <property type="protein sequence ID" value="EYE89729.1"/>
    <property type="molecule type" value="Genomic_DNA"/>
</dbReference>
<comment type="caution">
    <text evidence="3">The sequence shown here is derived from an EMBL/GenBank/DDBJ whole genome shotgun (WGS) entry which is preliminary data.</text>
</comment>
<evidence type="ECO:0000259" key="2">
    <source>
        <dbReference type="PROSITE" id="PS50234"/>
    </source>
</evidence>
<keyword evidence="1" id="KW-0732">Signal</keyword>
<dbReference type="AlphaFoldDB" id="A0A017RZ98"/>
<dbReference type="RefSeq" id="WP_035377455.1">
    <property type="nucleotide sequence ID" value="NZ_AZQP01000002.1"/>
</dbReference>
<sequence length="892" mass="98212">MKRFSTKFKSLTSFLVIGLIIISCFSVNFANAASSTLMSTDRTVDVNRVKVGDTFTVNYCITPKALTTPQNNNIKDIVLVVDTSLSMDRNLNNNDIASAGSSRLDSVKRVATEFISKFNDSNVNISVVKFHGRASTVMPLTNTSNSSDRKALVDSIKNLNTKGSNGTNIGDGMRNAFYTLGDSNNKHEKYVIVLTDGESNFYSYTGYWNWFHYYWDYYLGNNYTSYYVDGAEGDPKGRSLYYAKLVAKDQIKANNINTYVIGFGPEPTSNNLEISQEAGGTYFKSTSEIGLNNLYNKFFTSINNPSAMINFEETIPEGAEFVTSENPEITVSGRKLYGNIGFYYKRDNNNQQFIAEPINIKITYRAAKSDGSVFQGDRITFLENSGKVTLTPVNFNGKPEILNFDTRCIIDVMPLDKPICIPDITVPTNSNVNVTVKYDINSIRKEYSTDGTIWNEYTGPIVITSNKTVYARSRDAWNRIYYSEPLIVNNIDKTLPTAVIKYSTTNPTNGNVIATLVPNKSVVVLNNNGSFDYTFTENGSFLFSFKDNYGNIGTAVATVNNIDKTPPTARITYSTLKPTNEDVTATLVPSEKVIITNNGGLTSYTFKQKGSFIFQFKDEAGNTGTAKAEVNNIDKTPPTATISYSTTKPTSGKVTAKLIPSEPVIIMNNSGLDIREFTENGSFTFQFMDEAGNTGNVTAVVNNIDKTLPTATISYSYENGYVKATLVPNKAVTVTNNNGSFTYNFFKNGSFTFFFKDAIGNTGSAVASVSSIEPVIPATTVKVLKVNPKKPKSEQIKIQLNKINPDFIADIDLIKKSGDVKNNLSVSYQGYTITDYQRGVISLGISGYSVKAGISAKYDIVIKLKQSDTDNSPKTYIIRLEIKTVSSGTGLS</sequence>
<dbReference type="Gene3D" id="3.40.50.410">
    <property type="entry name" value="von Willebrand factor, type A domain"/>
    <property type="match status" value="1"/>
</dbReference>
<dbReference type="STRING" id="1403537.Q428_01360"/>
<organism evidence="3 4">
    <name type="scientific">Fervidicella metallireducens AeB</name>
    <dbReference type="NCBI Taxonomy" id="1403537"/>
    <lineage>
        <taxon>Bacteria</taxon>
        <taxon>Bacillati</taxon>
        <taxon>Bacillota</taxon>
        <taxon>Clostridia</taxon>
        <taxon>Eubacteriales</taxon>
        <taxon>Clostridiaceae</taxon>
        <taxon>Fervidicella</taxon>
    </lineage>
</organism>
<dbReference type="OrthoDB" id="1656124at2"/>